<protein>
    <submittedName>
        <fullName evidence="1">Uncharacterized protein</fullName>
    </submittedName>
</protein>
<evidence type="ECO:0000313" key="1">
    <source>
        <dbReference type="EMBL" id="CCD55585.1"/>
    </source>
</evidence>
<reference evidence="2" key="1">
    <citation type="journal article" date="2011" name="PLoS Genet.">
        <title>Genomic analysis of the necrotrophic fungal pathogens Sclerotinia sclerotiorum and Botrytis cinerea.</title>
        <authorList>
            <person name="Amselem J."/>
            <person name="Cuomo C.A."/>
            <person name="van Kan J.A."/>
            <person name="Viaud M."/>
            <person name="Benito E.P."/>
            <person name="Couloux A."/>
            <person name="Coutinho P.M."/>
            <person name="de Vries R.P."/>
            <person name="Dyer P.S."/>
            <person name="Fillinger S."/>
            <person name="Fournier E."/>
            <person name="Gout L."/>
            <person name="Hahn M."/>
            <person name="Kohn L."/>
            <person name="Lapalu N."/>
            <person name="Plummer K.M."/>
            <person name="Pradier J.M."/>
            <person name="Quevillon E."/>
            <person name="Sharon A."/>
            <person name="Simon A."/>
            <person name="ten Have A."/>
            <person name="Tudzynski B."/>
            <person name="Tudzynski P."/>
            <person name="Wincker P."/>
            <person name="Andrew M."/>
            <person name="Anthouard V."/>
            <person name="Beever R.E."/>
            <person name="Beffa R."/>
            <person name="Benoit I."/>
            <person name="Bouzid O."/>
            <person name="Brault B."/>
            <person name="Chen Z."/>
            <person name="Choquer M."/>
            <person name="Collemare J."/>
            <person name="Cotton P."/>
            <person name="Danchin E.G."/>
            <person name="Da Silva C."/>
            <person name="Gautier A."/>
            <person name="Giraud C."/>
            <person name="Giraud T."/>
            <person name="Gonzalez C."/>
            <person name="Grossetete S."/>
            <person name="Guldener U."/>
            <person name="Henrissat B."/>
            <person name="Howlett B.J."/>
            <person name="Kodira C."/>
            <person name="Kretschmer M."/>
            <person name="Lappartient A."/>
            <person name="Leroch M."/>
            <person name="Levis C."/>
            <person name="Mauceli E."/>
            <person name="Neuveglise C."/>
            <person name="Oeser B."/>
            <person name="Pearson M."/>
            <person name="Poulain J."/>
            <person name="Poussereau N."/>
            <person name="Quesneville H."/>
            <person name="Rascle C."/>
            <person name="Schumacher J."/>
            <person name="Segurens B."/>
            <person name="Sexton A."/>
            <person name="Silva E."/>
            <person name="Sirven C."/>
            <person name="Soanes D.M."/>
            <person name="Talbot N.J."/>
            <person name="Templeton M."/>
            <person name="Yandava C."/>
            <person name="Yarden O."/>
            <person name="Zeng Q."/>
            <person name="Rollins J.A."/>
            <person name="Lebrun M.H."/>
            <person name="Dickman M."/>
        </authorList>
    </citation>
    <scope>NUCLEOTIDE SEQUENCE [LARGE SCALE GENOMIC DNA]</scope>
    <source>
        <strain evidence="2">T4</strain>
    </source>
</reference>
<dbReference type="InParanoid" id="G2YVD7"/>
<sequence length="48" mass="5690">MAPKIDVPVLLIEFDQESIGIPRMRSRFMKLLPPEESPRYVSKYDWLP</sequence>
<dbReference type="Proteomes" id="UP000008177">
    <property type="component" value="Unplaced contigs"/>
</dbReference>
<name>G2YVD7_BOTF4</name>
<dbReference type="AlphaFoldDB" id="G2YVD7"/>
<accession>G2YVD7</accession>
<proteinExistence type="predicted"/>
<evidence type="ECO:0000313" key="2">
    <source>
        <dbReference type="Proteomes" id="UP000008177"/>
    </source>
</evidence>
<organism evidence="1 2">
    <name type="scientific">Botryotinia fuckeliana (strain T4)</name>
    <name type="common">Noble rot fungus</name>
    <name type="synonym">Botrytis cinerea</name>
    <dbReference type="NCBI Taxonomy" id="999810"/>
    <lineage>
        <taxon>Eukaryota</taxon>
        <taxon>Fungi</taxon>
        <taxon>Dikarya</taxon>
        <taxon>Ascomycota</taxon>
        <taxon>Pezizomycotina</taxon>
        <taxon>Leotiomycetes</taxon>
        <taxon>Helotiales</taxon>
        <taxon>Sclerotiniaceae</taxon>
        <taxon>Botrytis</taxon>
    </lineage>
</organism>
<dbReference type="HOGENOM" id="CLU_3159902_0_0_1"/>
<dbReference type="EMBL" id="FQ790355">
    <property type="protein sequence ID" value="CCD55585.1"/>
    <property type="molecule type" value="Genomic_DNA"/>
</dbReference>
<gene>
    <name evidence="1" type="ORF">BofuT4_uP155760.1</name>
</gene>